<gene>
    <name evidence="1" type="primary">138</name>
    <name evidence="1" type="ORF">SEA_FRYBERGER_138</name>
</gene>
<dbReference type="Proteomes" id="UP000259952">
    <property type="component" value="Segment"/>
</dbReference>
<dbReference type="KEGG" id="vg:54998569"/>
<accession>A0A346FCT7</accession>
<protein>
    <submittedName>
        <fullName evidence="1">Uncharacterized protein</fullName>
    </submittedName>
</protein>
<evidence type="ECO:0000313" key="2">
    <source>
        <dbReference type="Proteomes" id="UP000259952"/>
    </source>
</evidence>
<proteinExistence type="predicted"/>
<dbReference type="GeneID" id="54998569"/>
<dbReference type="RefSeq" id="YP_009807688.1">
    <property type="nucleotide sequence ID" value="NC_048027.1"/>
</dbReference>
<organism evidence="1 2">
    <name type="scientific">Gordonia phage Fryberger</name>
    <dbReference type="NCBI Taxonomy" id="2250392"/>
    <lineage>
        <taxon>Viruses</taxon>
        <taxon>Duplodnaviria</taxon>
        <taxon>Heunggongvirae</taxon>
        <taxon>Uroviricota</taxon>
        <taxon>Caudoviricetes</taxon>
        <taxon>Ronaldovirus</taxon>
        <taxon>Ronaldovirus fryberger</taxon>
    </lineage>
</organism>
<keyword evidence="2" id="KW-1185">Reference proteome</keyword>
<evidence type="ECO:0000313" key="1">
    <source>
        <dbReference type="EMBL" id="AXN53551.1"/>
    </source>
</evidence>
<reference evidence="1 2" key="1">
    <citation type="submission" date="2018-06" db="EMBL/GenBank/DDBJ databases">
        <authorList>
            <person name="Searcy Z.E."/>
            <person name="Delesalle V.A."/>
            <person name="Garlena R.A."/>
            <person name="Russell D.A."/>
            <person name="Pope W.H."/>
            <person name="Jacobs-Sera D."/>
            <person name="Hatfull G.F."/>
        </authorList>
    </citation>
    <scope>NUCLEOTIDE SEQUENCE [LARGE SCALE GENOMIC DNA]</scope>
</reference>
<sequence length="55" mass="5883">MDNAYILSAPECKALINVLMNHLAAQGISCSISYTTRGSVFDTIPHPAEIDNDGC</sequence>
<name>A0A346FCT7_9CAUD</name>
<dbReference type="EMBL" id="MH479913">
    <property type="protein sequence ID" value="AXN53551.1"/>
    <property type="molecule type" value="Genomic_DNA"/>
</dbReference>